<organism evidence="8 9">
    <name type="scientific">Tolypothrix campylonemoides VB511288_2</name>
    <dbReference type="NCBI Taxonomy" id="3232311"/>
    <lineage>
        <taxon>Bacteria</taxon>
        <taxon>Bacillati</taxon>
        <taxon>Cyanobacteriota</taxon>
        <taxon>Cyanophyceae</taxon>
        <taxon>Nostocales</taxon>
        <taxon>Tolypothrichaceae</taxon>
        <taxon>Tolypothrix</taxon>
    </lineage>
</organism>
<keyword evidence="9" id="KW-1185">Reference proteome</keyword>
<dbReference type="PROSITE" id="PS00108">
    <property type="entry name" value="PROTEIN_KINASE_ST"/>
    <property type="match status" value="1"/>
</dbReference>
<dbReference type="InterPro" id="IPR053159">
    <property type="entry name" value="Hybrid_Histidine_Kinase"/>
</dbReference>
<gene>
    <name evidence="8" type="ORF">AB0756_12685</name>
</gene>
<evidence type="ECO:0000313" key="8">
    <source>
        <dbReference type="EMBL" id="MFL9817907.1"/>
    </source>
</evidence>
<dbReference type="InterPro" id="IPR005467">
    <property type="entry name" value="His_kinase_dom"/>
</dbReference>
<evidence type="ECO:0000259" key="7">
    <source>
        <dbReference type="PROSITE" id="PS50109"/>
    </source>
</evidence>
<dbReference type="PRINTS" id="PR00344">
    <property type="entry name" value="BCTRLSENSOR"/>
</dbReference>
<dbReference type="InterPro" id="IPR041664">
    <property type="entry name" value="AAA_16"/>
</dbReference>
<dbReference type="CDD" id="cd00082">
    <property type="entry name" value="HisKA"/>
    <property type="match status" value="1"/>
</dbReference>
<dbReference type="InterPro" id="IPR011009">
    <property type="entry name" value="Kinase-like_dom_sf"/>
</dbReference>
<dbReference type="InterPro" id="IPR004358">
    <property type="entry name" value="Sig_transdc_His_kin-like_C"/>
</dbReference>
<dbReference type="Proteomes" id="UP001629223">
    <property type="component" value="Unassembled WGS sequence"/>
</dbReference>
<feature type="domain" description="Protein kinase" evidence="6">
    <location>
        <begin position="34"/>
        <end position="297"/>
    </location>
</feature>
<name>A0ABW8X8F6_9CYAN</name>
<dbReference type="SUPFAM" id="SSF55781">
    <property type="entry name" value="GAF domain-like"/>
    <property type="match status" value="1"/>
</dbReference>
<dbReference type="Gene3D" id="3.40.50.300">
    <property type="entry name" value="P-loop containing nucleotide triphosphate hydrolases"/>
    <property type="match status" value="1"/>
</dbReference>
<dbReference type="Gene3D" id="1.10.510.10">
    <property type="entry name" value="Transferase(Phosphotransferase) domain 1"/>
    <property type="match status" value="1"/>
</dbReference>
<evidence type="ECO:0000256" key="3">
    <source>
        <dbReference type="ARBA" id="ARBA00022553"/>
    </source>
</evidence>
<keyword evidence="3" id="KW-0597">Phosphoprotein</keyword>
<dbReference type="Pfam" id="PF13191">
    <property type="entry name" value="AAA_16"/>
    <property type="match status" value="1"/>
</dbReference>
<dbReference type="Gene3D" id="1.10.287.130">
    <property type="match status" value="1"/>
</dbReference>
<dbReference type="Gene3D" id="3.30.450.40">
    <property type="match status" value="1"/>
</dbReference>
<dbReference type="PROSITE" id="PS50109">
    <property type="entry name" value="HIS_KIN"/>
    <property type="match status" value="1"/>
</dbReference>
<dbReference type="InterPro" id="IPR029016">
    <property type="entry name" value="GAF-like_dom_sf"/>
</dbReference>
<dbReference type="SMART" id="SM00065">
    <property type="entry name" value="GAF"/>
    <property type="match status" value="1"/>
</dbReference>
<evidence type="ECO:0000256" key="1">
    <source>
        <dbReference type="ARBA" id="ARBA00000085"/>
    </source>
</evidence>
<keyword evidence="4" id="KW-0418">Kinase</keyword>
<evidence type="ECO:0000256" key="4">
    <source>
        <dbReference type="ARBA" id="ARBA00022777"/>
    </source>
</evidence>
<dbReference type="EC" id="2.7.13.3" evidence="2"/>
<dbReference type="SMART" id="SM00220">
    <property type="entry name" value="S_TKc"/>
    <property type="match status" value="1"/>
</dbReference>
<dbReference type="PANTHER" id="PTHR43642:SF1">
    <property type="entry name" value="HYBRID SIGNAL TRANSDUCTION HISTIDINE KINASE G"/>
    <property type="match status" value="1"/>
</dbReference>
<dbReference type="Gene3D" id="3.30.565.10">
    <property type="entry name" value="Histidine kinase-like ATPase, C-terminal domain"/>
    <property type="match status" value="1"/>
</dbReference>
<feature type="domain" description="Histidine kinase" evidence="7">
    <location>
        <begin position="1555"/>
        <end position="1813"/>
    </location>
</feature>
<dbReference type="InterPro" id="IPR003018">
    <property type="entry name" value="GAF"/>
</dbReference>
<dbReference type="InterPro" id="IPR036890">
    <property type="entry name" value="HATPase_C_sf"/>
</dbReference>
<dbReference type="SUPFAM" id="SSF55874">
    <property type="entry name" value="ATPase domain of HSP90 chaperone/DNA topoisomerase II/histidine kinase"/>
    <property type="match status" value="1"/>
</dbReference>
<dbReference type="SMART" id="SM00387">
    <property type="entry name" value="HATPase_c"/>
    <property type="match status" value="1"/>
</dbReference>
<dbReference type="SUPFAM" id="SSF47384">
    <property type="entry name" value="Homodimeric domain of signal transducing histidine kinase"/>
    <property type="match status" value="1"/>
</dbReference>
<dbReference type="CDD" id="cd14014">
    <property type="entry name" value="STKc_PknB_like"/>
    <property type="match status" value="1"/>
</dbReference>
<dbReference type="InterPro" id="IPR008271">
    <property type="entry name" value="Ser/Thr_kinase_AS"/>
</dbReference>
<reference evidence="8 9" key="1">
    <citation type="submission" date="2024-07" db="EMBL/GenBank/DDBJ databases">
        <authorList>
            <person name="Tripathy S."/>
        </authorList>
    </citation>
    <scope>NUCLEOTIDE SEQUENCE [LARGE SCALE GENOMIC DNA]</scope>
    <source>
        <strain evidence="8 9">VB511288_2</strain>
    </source>
</reference>
<evidence type="ECO:0000256" key="2">
    <source>
        <dbReference type="ARBA" id="ARBA00012438"/>
    </source>
</evidence>
<protein>
    <recommendedName>
        <fullName evidence="2">histidine kinase</fullName>
        <ecNumber evidence="2">2.7.13.3</ecNumber>
    </recommendedName>
</protein>
<accession>A0ABW8X8F6</accession>
<keyword evidence="4" id="KW-0808">Transferase</keyword>
<dbReference type="PANTHER" id="PTHR43642">
    <property type="entry name" value="HYBRID SIGNAL TRANSDUCTION HISTIDINE KINASE G"/>
    <property type="match status" value="1"/>
</dbReference>
<dbReference type="SUPFAM" id="SSF52540">
    <property type="entry name" value="P-loop containing nucleoside triphosphate hydrolases"/>
    <property type="match status" value="1"/>
</dbReference>
<proteinExistence type="predicted"/>
<dbReference type="InterPro" id="IPR036097">
    <property type="entry name" value="HisK_dim/P_sf"/>
</dbReference>
<dbReference type="Pfam" id="PF00069">
    <property type="entry name" value="Pkinase"/>
    <property type="match status" value="1"/>
</dbReference>
<evidence type="ECO:0000259" key="6">
    <source>
        <dbReference type="PROSITE" id="PS50011"/>
    </source>
</evidence>
<comment type="catalytic activity">
    <reaction evidence="1">
        <text>ATP + protein L-histidine = ADP + protein N-phospho-L-histidine.</text>
        <dbReference type="EC" id="2.7.13.3"/>
    </reaction>
</comment>
<dbReference type="PROSITE" id="PS50011">
    <property type="entry name" value="PROTEIN_KINASE_DOM"/>
    <property type="match status" value="1"/>
</dbReference>
<comment type="caution">
    <text evidence="8">The sequence shown here is derived from an EMBL/GenBank/DDBJ whole genome shotgun (WGS) entry which is preliminary data.</text>
</comment>
<dbReference type="InterPro" id="IPR000719">
    <property type="entry name" value="Prot_kinase_dom"/>
</dbReference>
<dbReference type="InterPro" id="IPR027417">
    <property type="entry name" value="P-loop_NTPase"/>
</dbReference>
<evidence type="ECO:0000256" key="5">
    <source>
        <dbReference type="ARBA" id="ARBA00023012"/>
    </source>
</evidence>
<dbReference type="SUPFAM" id="SSF56112">
    <property type="entry name" value="Protein kinase-like (PK-like)"/>
    <property type="match status" value="1"/>
</dbReference>
<dbReference type="Pfam" id="PF02518">
    <property type="entry name" value="HATPase_c"/>
    <property type="match status" value="1"/>
</dbReference>
<dbReference type="EMBL" id="JBFPMW010000003">
    <property type="protein sequence ID" value="MFL9817907.1"/>
    <property type="molecule type" value="Genomic_DNA"/>
</dbReference>
<evidence type="ECO:0000313" key="9">
    <source>
        <dbReference type="Proteomes" id="UP001629223"/>
    </source>
</evidence>
<dbReference type="InterPro" id="IPR003594">
    <property type="entry name" value="HATPase_dom"/>
</dbReference>
<dbReference type="Pfam" id="PF01590">
    <property type="entry name" value="GAF"/>
    <property type="match status" value="1"/>
</dbReference>
<keyword evidence="5" id="KW-0902">Two-component regulatory system</keyword>
<dbReference type="InterPro" id="IPR003661">
    <property type="entry name" value="HisK_dim/P_dom"/>
</dbReference>
<sequence>MGILADESARDGNFLWKAIAMKVSFDPGTTLPGYCLVEQLYFSAKTLVYRALREADQQRVIIKLLKREYPTVNELLQFRNQYNIAKNLPLSGVVSPYSLEPLRHGYALVMEDFGGVSLTEYTQGHPLELEEFLLIALQLADILQGLYQHRVIHKDLKPANVLIHPQTKQIKLIDFSIASVLRHETQTLQNPNGIEGTLAYLSPEQTGRMNRGIDYRSDFYSLGVTFFELLTGQLPFQSNDPMELVYSHIAKQAPAVHNINPDIPLVLSAIVRKLMAKNAEDRYQSASGLLADLQRCVTEFKINEQISNFEVGQLDASAQLNIPQKLYGREQQVKQLLAAFTRVACPEDSSSSSRSELVLVSGYSGIGKSSLVHEVHKPIVRKRGYFISGKFDQFKRNIPYASLIQAFQSLMRQLLTEDTHKLQNWQEKLKRALGENGQVIVDVIPELEAIVGKQPSIEELRGTEAQNRFNRVFQAFIEVFTQPEHPLVLFLDDLQWADSASLNLIQVLMSNPESKHLLLIGAYRDNEISATHPLMKMLDVLHKANTAIENIVLYPLEIHYVRQLVADTLNDRNRSVPLAELLFNISQGNPFFLTQLLKSLYQEHLLTFDFTRGCWMWDLEQIQRVGITNKNVVELVALNLQKLPNTTQTILQLAACIGNRFNLDILATVSNTSLLDTAKALQPSLQAGFILPLNNNYQVPLLFSSEELDEFGFDVSVSYRFLHDRVQQAAYSLIPQTQKQATHLEIGQLLLRNTPPEAIENYIFDIVNQLNFGRDLLTQISERQELAQLNLIAGRKGKAAAAYEPAFKYFTVGIALLSADSWQTHYSLTLKLYEEAAEAALLCGEFELMEQLVLAVLQQAQTLLDKIKVYEVKVLACVAQSKQPQAIKTALTVAELFGVAFPEQPNQTDIAEGLQKTQDTLAEKQLEDLLELPEMRDLRALALVRILASVTAAVYQAVPTLLPLIVFKQVRLSVKYGNASVSAQAYAWYGVILCGVIGNIEEGNRVGQLALGLLSKLKSKEFRASTINMVYPFVKPWKYHIQKSLDPLLDGYHCGLETGALEYAAYCAYNYCSLSFFLGKELSILEEEMKAYSHALAQLKQEVAHNYLRVFYQSVLNLLGQSKHPWEFKGTVYHEDKMLPLHHTANDRYAIGTLYVNKLILCYLFQEWRQATKVANLAGEYLDGVSGSFTIPVFSFYDALTQLAILPEIEESKQELVWERAIANRNKLEHWANYAPMNHLHKFYLVEAERYRVLGRIYEAMEYYDRAITGAIENHYFHEAALANERAAEFYFSLKKNKIAQAYITEAYHGYQQWGAKAKVQQLEEFYFEWLNLNSQKLSKEDSSLSKGSTTSKGEVFDLIAVMKASQAISSEIVLDRLLENLLHIILENAAAQKGCIILERDNQLFIEVADTNQHELAVVLQSIPVKDSQDVPVSIIEYVRRTQQPLVLNNATEEAISKSDAYIVYHEPQSILCAPILYQGKFIGIIYLENNLATGVFTHNRVEILNFLCTQAAISLENARLYQQAQNAVAHLQQTQLQLVQSEKMSALGNLVAGVAHEINNPIGFIAGNIDPAQEYVQDLCGLLDLYREKFPHPGQEIEDKIETIDLEYLRQDLPKLIESMKLGVERICNISTSLRTFSRSDKDYKVPFNIHEGIESTLLILKHRLKANDDRPAINVIKDYGDIPQVECFPGQLNQVFMNLLANAIDALEESNMGSSFEHIRANPNCITIQTAMKDEQHIMIRIADNGIGMTEQVKQIAFDYLFTTKAVGHGTGLGLAIAHQIVVERHGGTIEINSVLGQGAEFAIVLPISSQ</sequence>